<feature type="domain" description="Sulfatase-modifying factor enzyme-like" evidence="3">
    <location>
        <begin position="69"/>
        <end position="273"/>
    </location>
</feature>
<reference evidence="4 5" key="1">
    <citation type="submission" date="2021-04" db="EMBL/GenBank/DDBJ databases">
        <title>Genome analysis of Polyangium sp.</title>
        <authorList>
            <person name="Li Y."/>
            <person name="Wang J."/>
        </authorList>
    </citation>
    <scope>NUCLEOTIDE SEQUENCE [LARGE SCALE GENOMIC DNA]</scope>
    <source>
        <strain evidence="4 5">SDU14</strain>
    </source>
</reference>
<dbReference type="PANTHER" id="PTHR23150">
    <property type="entry name" value="SULFATASE MODIFYING FACTOR 1, 2"/>
    <property type="match status" value="1"/>
</dbReference>
<dbReference type="Gene3D" id="3.90.1580.10">
    <property type="entry name" value="paralog of FGE (formylglycine-generating enzyme)"/>
    <property type="match status" value="1"/>
</dbReference>
<dbReference type="Proteomes" id="UP001151081">
    <property type="component" value="Unassembled WGS sequence"/>
</dbReference>
<organism evidence="4 5">
    <name type="scientific">Polyangium jinanense</name>
    <dbReference type="NCBI Taxonomy" id="2829994"/>
    <lineage>
        <taxon>Bacteria</taxon>
        <taxon>Pseudomonadati</taxon>
        <taxon>Myxococcota</taxon>
        <taxon>Polyangia</taxon>
        <taxon>Polyangiales</taxon>
        <taxon>Polyangiaceae</taxon>
        <taxon>Polyangium</taxon>
    </lineage>
</organism>
<evidence type="ECO:0000313" key="4">
    <source>
        <dbReference type="EMBL" id="MDC3982845.1"/>
    </source>
</evidence>
<dbReference type="EMBL" id="JAGTJJ010000010">
    <property type="protein sequence ID" value="MDC3982845.1"/>
    <property type="molecule type" value="Genomic_DNA"/>
</dbReference>
<feature type="compositionally biased region" description="Gly residues" evidence="1">
    <location>
        <begin position="32"/>
        <end position="48"/>
    </location>
</feature>
<dbReference type="GO" id="GO:0120147">
    <property type="term" value="F:formylglycine-generating oxidase activity"/>
    <property type="evidence" value="ECO:0007669"/>
    <property type="project" value="TreeGrafter"/>
</dbReference>
<comment type="caution">
    <text evidence="4">The sequence shown here is derived from an EMBL/GenBank/DDBJ whole genome shotgun (WGS) entry which is preliminary data.</text>
</comment>
<evidence type="ECO:0000313" key="5">
    <source>
        <dbReference type="Proteomes" id="UP001151081"/>
    </source>
</evidence>
<feature type="region of interest" description="Disordered" evidence="1">
    <location>
        <begin position="29"/>
        <end position="57"/>
    </location>
</feature>
<proteinExistence type="predicted"/>
<dbReference type="InterPro" id="IPR016187">
    <property type="entry name" value="CTDL_fold"/>
</dbReference>
<protein>
    <submittedName>
        <fullName evidence="4">SUMF1/EgtB/PvdO family nonheme iron enzyme</fullName>
    </submittedName>
</protein>
<feature type="signal peptide" evidence="2">
    <location>
        <begin position="1"/>
        <end position="15"/>
    </location>
</feature>
<sequence length="277" mass="28326">MAVSFLLIACPLVIAAGCFGGGSIDAPPPGPSGSGATGGSGGTGGGSNGCPDDPDTPTMVKVQAPVGGKFYCIDSTEVTNAQYLEWVVSGPMVQQPMECESNLTFAPSGAPSPDDRPVANIDWCDAFAFCAAHGKRLCGQIGGEALPFTESAGDPTKSQWHNACTGGGAKLHPYADVYDPTSCNGQGAEKGKVVPVKSLSTCEGGFPGIFDMSGNVWEWEDSCNDTEGTTPAENPCRRRGGGYTSSEHDMDCSSASTTLARGSSNANTGFRCCADLP</sequence>
<gene>
    <name evidence="4" type="ORF">KEG57_20195</name>
</gene>
<dbReference type="InterPro" id="IPR051043">
    <property type="entry name" value="Sulfatase_Mod_Factor_Kinase"/>
</dbReference>
<accession>A0A9X3X5B9</accession>
<dbReference type="InterPro" id="IPR005532">
    <property type="entry name" value="SUMF_dom"/>
</dbReference>
<evidence type="ECO:0000256" key="1">
    <source>
        <dbReference type="SAM" id="MobiDB-lite"/>
    </source>
</evidence>
<evidence type="ECO:0000259" key="3">
    <source>
        <dbReference type="Pfam" id="PF03781"/>
    </source>
</evidence>
<dbReference type="AlphaFoldDB" id="A0A9X3X5B9"/>
<name>A0A9X3X5B9_9BACT</name>
<feature type="chain" id="PRO_5040953904" evidence="2">
    <location>
        <begin position="16"/>
        <end position="277"/>
    </location>
</feature>
<keyword evidence="5" id="KW-1185">Reference proteome</keyword>
<dbReference type="PANTHER" id="PTHR23150:SF19">
    <property type="entry name" value="FORMYLGLYCINE-GENERATING ENZYME"/>
    <property type="match status" value="1"/>
</dbReference>
<dbReference type="SUPFAM" id="SSF56436">
    <property type="entry name" value="C-type lectin-like"/>
    <property type="match status" value="1"/>
</dbReference>
<evidence type="ECO:0000256" key="2">
    <source>
        <dbReference type="SAM" id="SignalP"/>
    </source>
</evidence>
<dbReference type="Pfam" id="PF03781">
    <property type="entry name" value="FGE-sulfatase"/>
    <property type="match status" value="1"/>
</dbReference>
<keyword evidence="2" id="KW-0732">Signal</keyword>
<dbReference type="InterPro" id="IPR042095">
    <property type="entry name" value="SUMF_sf"/>
</dbReference>
<feature type="region of interest" description="Disordered" evidence="1">
    <location>
        <begin position="222"/>
        <end position="248"/>
    </location>
</feature>
<dbReference type="RefSeq" id="WP_272458698.1">
    <property type="nucleotide sequence ID" value="NZ_JAGTJJ010000010.1"/>
</dbReference>